<dbReference type="PROSITE" id="PS50106">
    <property type="entry name" value="PDZ"/>
    <property type="match status" value="3"/>
</dbReference>
<dbReference type="AlphaFoldDB" id="A0A0M0JWX8"/>
<name>A0A0M0JWX8_9EUKA</name>
<gene>
    <name evidence="9" type="ORF">Ctob_015635</name>
</gene>
<evidence type="ECO:0000256" key="1">
    <source>
        <dbReference type="ARBA" id="ARBA00004496"/>
    </source>
</evidence>
<dbReference type="GO" id="GO:0005737">
    <property type="term" value="C:cytoplasm"/>
    <property type="evidence" value="ECO:0007669"/>
    <property type="project" value="UniProtKB-SubCell"/>
</dbReference>
<dbReference type="GO" id="GO:0001725">
    <property type="term" value="C:stress fiber"/>
    <property type="evidence" value="ECO:0007669"/>
    <property type="project" value="TreeGrafter"/>
</dbReference>
<dbReference type="PANTHER" id="PTHR24214">
    <property type="entry name" value="PDZ AND LIM DOMAIN PROTEIN ZASP"/>
    <property type="match status" value="1"/>
</dbReference>
<dbReference type="SUPFAM" id="SSF51206">
    <property type="entry name" value="cAMP-binding domain-like"/>
    <property type="match status" value="1"/>
</dbReference>
<dbReference type="GO" id="GO:0031941">
    <property type="term" value="C:filamentous actin"/>
    <property type="evidence" value="ECO:0007669"/>
    <property type="project" value="TreeGrafter"/>
</dbReference>
<feature type="domain" description="Cyclic nucleotide-binding" evidence="6">
    <location>
        <begin position="495"/>
        <end position="583"/>
    </location>
</feature>
<dbReference type="PROSITE" id="PS50042">
    <property type="entry name" value="CNMP_BINDING_3"/>
    <property type="match status" value="2"/>
</dbReference>
<organism evidence="9 10">
    <name type="scientific">Chrysochromulina tobinii</name>
    <dbReference type="NCBI Taxonomy" id="1460289"/>
    <lineage>
        <taxon>Eukaryota</taxon>
        <taxon>Haptista</taxon>
        <taxon>Haptophyta</taxon>
        <taxon>Prymnesiophyceae</taxon>
        <taxon>Prymnesiales</taxon>
        <taxon>Chrysochromulinaceae</taxon>
        <taxon>Chrysochromulina</taxon>
    </lineage>
</organism>
<dbReference type="CDD" id="cd00051">
    <property type="entry name" value="EFh"/>
    <property type="match status" value="1"/>
</dbReference>
<dbReference type="SMART" id="SM00054">
    <property type="entry name" value="EFh"/>
    <property type="match status" value="2"/>
</dbReference>
<feature type="region of interest" description="Disordered" evidence="5">
    <location>
        <begin position="632"/>
        <end position="674"/>
    </location>
</feature>
<evidence type="ECO:0000256" key="2">
    <source>
        <dbReference type="ARBA" id="ARBA00022490"/>
    </source>
</evidence>
<dbReference type="InterPro" id="IPR050604">
    <property type="entry name" value="PDZ-LIM_domain"/>
</dbReference>
<dbReference type="OrthoDB" id="191686at2759"/>
<dbReference type="CDD" id="cd00038">
    <property type="entry name" value="CAP_ED"/>
    <property type="match status" value="1"/>
</dbReference>
<dbReference type="InterPro" id="IPR036034">
    <property type="entry name" value="PDZ_sf"/>
</dbReference>
<evidence type="ECO:0000313" key="9">
    <source>
        <dbReference type="EMBL" id="KOO31161.1"/>
    </source>
</evidence>
<dbReference type="Gene3D" id="2.60.120.10">
    <property type="entry name" value="Jelly Rolls"/>
    <property type="match status" value="1"/>
</dbReference>
<dbReference type="Pfam" id="PF13833">
    <property type="entry name" value="EF-hand_8"/>
    <property type="match status" value="1"/>
</dbReference>
<dbReference type="Gene3D" id="2.30.42.10">
    <property type="match status" value="3"/>
</dbReference>
<dbReference type="EMBL" id="JWZX01002074">
    <property type="protein sequence ID" value="KOO31161.1"/>
    <property type="molecule type" value="Genomic_DNA"/>
</dbReference>
<feature type="region of interest" description="Disordered" evidence="5">
    <location>
        <begin position="310"/>
        <end position="348"/>
    </location>
</feature>
<keyword evidence="2" id="KW-0963">Cytoplasm</keyword>
<dbReference type="InterPro" id="IPR018490">
    <property type="entry name" value="cNMP-bd_dom_sf"/>
</dbReference>
<dbReference type="GO" id="GO:0005509">
    <property type="term" value="F:calcium ion binding"/>
    <property type="evidence" value="ECO:0007669"/>
    <property type="project" value="InterPro"/>
</dbReference>
<evidence type="ECO:0000256" key="5">
    <source>
        <dbReference type="SAM" id="MobiDB-lite"/>
    </source>
</evidence>
<accession>A0A0M0JWX8</accession>
<evidence type="ECO:0000259" key="8">
    <source>
        <dbReference type="PROSITE" id="PS50222"/>
    </source>
</evidence>
<dbReference type="Proteomes" id="UP000037460">
    <property type="component" value="Unassembled WGS sequence"/>
</dbReference>
<protein>
    <submittedName>
        <fullName evidence="9">Transcriptional crp fnr family</fullName>
    </submittedName>
</protein>
<dbReference type="InterPro" id="IPR011992">
    <property type="entry name" value="EF-hand-dom_pair"/>
</dbReference>
<comment type="subcellular location">
    <subcellularLocation>
        <location evidence="1">Cytoplasm</location>
    </subcellularLocation>
</comment>
<dbReference type="PROSITE" id="PS50222">
    <property type="entry name" value="EF_HAND_2"/>
    <property type="match status" value="2"/>
</dbReference>
<feature type="compositionally biased region" description="Basic residues" evidence="5">
    <location>
        <begin position="649"/>
        <end position="661"/>
    </location>
</feature>
<keyword evidence="10" id="KW-1185">Reference proteome</keyword>
<evidence type="ECO:0000259" key="6">
    <source>
        <dbReference type="PROSITE" id="PS50042"/>
    </source>
</evidence>
<dbReference type="CDD" id="cd00136">
    <property type="entry name" value="PDZ_canonical"/>
    <property type="match status" value="2"/>
</dbReference>
<dbReference type="GO" id="GO:0003779">
    <property type="term" value="F:actin binding"/>
    <property type="evidence" value="ECO:0007669"/>
    <property type="project" value="TreeGrafter"/>
</dbReference>
<dbReference type="SUPFAM" id="SSF50156">
    <property type="entry name" value="PDZ domain-like"/>
    <property type="match status" value="3"/>
</dbReference>
<comment type="caution">
    <text evidence="9">The sequence shown here is derived from an EMBL/GenBank/DDBJ whole genome shotgun (WGS) entry which is preliminary data.</text>
</comment>
<dbReference type="PROSITE" id="PS00018">
    <property type="entry name" value="EF_HAND_1"/>
    <property type="match status" value="1"/>
</dbReference>
<feature type="domain" description="EF-hand" evidence="8">
    <location>
        <begin position="365"/>
        <end position="386"/>
    </location>
</feature>
<dbReference type="SUPFAM" id="SSF47473">
    <property type="entry name" value="EF-hand"/>
    <property type="match status" value="1"/>
</dbReference>
<reference evidence="10" key="1">
    <citation type="journal article" date="2015" name="PLoS Genet.">
        <title>Genome Sequence and Transcriptome Analyses of Chrysochromulina tobin: Metabolic Tools for Enhanced Algal Fitness in the Prominent Order Prymnesiales (Haptophyceae).</title>
        <authorList>
            <person name="Hovde B.T."/>
            <person name="Deodato C.R."/>
            <person name="Hunsperger H.M."/>
            <person name="Ryken S.A."/>
            <person name="Yost W."/>
            <person name="Jha R.K."/>
            <person name="Patterson J."/>
            <person name="Monnat R.J. Jr."/>
            <person name="Barlow S.B."/>
            <person name="Starkenburg S.R."/>
            <person name="Cattolico R.A."/>
        </authorList>
    </citation>
    <scope>NUCLEOTIDE SEQUENCE</scope>
    <source>
        <strain evidence="10">CCMP291</strain>
    </source>
</reference>
<dbReference type="InterPro" id="IPR000595">
    <property type="entry name" value="cNMP-bd_dom"/>
</dbReference>
<dbReference type="GO" id="GO:0030036">
    <property type="term" value="P:actin cytoskeleton organization"/>
    <property type="evidence" value="ECO:0007669"/>
    <property type="project" value="TreeGrafter"/>
</dbReference>
<keyword evidence="4" id="KW-0479">Metal-binding</keyword>
<dbReference type="InterPro" id="IPR002048">
    <property type="entry name" value="EF_hand_dom"/>
</dbReference>
<dbReference type="PANTHER" id="PTHR24214:SF38">
    <property type="entry name" value="PDZ AND LIM DOMAIN PROTEIN ZASP-RELATED"/>
    <property type="match status" value="1"/>
</dbReference>
<dbReference type="GO" id="GO:0051371">
    <property type="term" value="F:muscle alpha-actinin binding"/>
    <property type="evidence" value="ECO:0007669"/>
    <property type="project" value="TreeGrafter"/>
</dbReference>
<feature type="domain" description="PDZ" evidence="7">
    <location>
        <begin position="8"/>
        <end position="82"/>
    </location>
</feature>
<feature type="domain" description="Cyclic nucleotide-binding" evidence="6">
    <location>
        <begin position="442"/>
        <end position="482"/>
    </location>
</feature>
<proteinExistence type="predicted"/>
<sequence>MASDYVFSAGPLGFTVHEVRGGMRVAIESVAPDSEAELLGVPVGGLLLAVDGQHVIGMRLPTVKKKLLEAGRPLTITVLSDSSSKQADVETGSMAVVPAIAAAPHPTKESLLEKGLRMRALELKEGPSLGFLVGESAEASNLVIISEVLAGSEAATKGLEVGSVIVGVNETEVLGLPKKGVIELLHNCRRPFTLFVAARPPPEPSLLSYTFGPGSMGLTLGDGAAGEVIVDDVAVGSMAAQLGLLPGAALVSLNEVPIAGLTRKAVIMMIGKAKRPLTLHVRPGVVPGVVTHPSAPAGSRAVVGAVEVAKGDAKDGGSPSSNVDEKKERQRRERLVKQKNEGDERRLLDELRAESMSKRMSHRGTDNSGEVDLNEFRAAMNKLGLQWSEQDSEMLFRFVDTDGSGEISSKELSKLLRNGVPMEADEEKAFQVIELELASMPLFKGVPNRTLKAIVPLFRLEEHASNAKIFDYGSPGDKMYILIHCLAKACECSSQRGAPLPHRYILIQGSITLQKQDGTYLATLTAQKPEVGIKGQMAIGASLGVTQSSPVFGEMAIIDGSTRMAAAVAAMQCKLLVLHADQFAACMQILPDIKTRLQKVKEVRSVTNAKAEAQMAIAKAKAEAEAEARAMAKAKAKANNGNGIDLRRLSKPKTARQRKPKPNREKVLIAADDG</sequence>
<dbReference type="Gene3D" id="1.10.238.10">
    <property type="entry name" value="EF-hand"/>
    <property type="match status" value="1"/>
</dbReference>
<dbReference type="GO" id="GO:0005912">
    <property type="term" value="C:adherens junction"/>
    <property type="evidence" value="ECO:0007669"/>
    <property type="project" value="TreeGrafter"/>
</dbReference>
<evidence type="ECO:0000259" key="7">
    <source>
        <dbReference type="PROSITE" id="PS50106"/>
    </source>
</evidence>
<feature type="domain" description="PDZ" evidence="7">
    <location>
        <begin position="117"/>
        <end position="200"/>
    </location>
</feature>
<evidence type="ECO:0000256" key="3">
    <source>
        <dbReference type="ARBA" id="ARBA00022837"/>
    </source>
</evidence>
<dbReference type="InterPro" id="IPR014710">
    <property type="entry name" value="RmlC-like_jellyroll"/>
</dbReference>
<feature type="domain" description="PDZ" evidence="7">
    <location>
        <begin position="214"/>
        <end position="285"/>
    </location>
</feature>
<dbReference type="InterPro" id="IPR001478">
    <property type="entry name" value="PDZ"/>
</dbReference>
<keyword evidence="4" id="KW-0862">Zinc</keyword>
<dbReference type="InterPro" id="IPR018247">
    <property type="entry name" value="EF_Hand_1_Ca_BS"/>
</dbReference>
<keyword evidence="4" id="KW-0440">LIM domain</keyword>
<evidence type="ECO:0000313" key="10">
    <source>
        <dbReference type="Proteomes" id="UP000037460"/>
    </source>
</evidence>
<feature type="domain" description="EF-hand" evidence="8">
    <location>
        <begin position="387"/>
        <end position="422"/>
    </location>
</feature>
<dbReference type="SMART" id="SM00228">
    <property type="entry name" value="PDZ"/>
    <property type="match status" value="3"/>
</dbReference>
<keyword evidence="3" id="KW-0106">Calcium</keyword>
<dbReference type="Pfam" id="PF00595">
    <property type="entry name" value="PDZ"/>
    <property type="match status" value="3"/>
</dbReference>
<feature type="compositionally biased region" description="Basic and acidic residues" evidence="5">
    <location>
        <begin position="323"/>
        <end position="348"/>
    </location>
</feature>
<evidence type="ECO:0000256" key="4">
    <source>
        <dbReference type="ARBA" id="ARBA00023038"/>
    </source>
</evidence>